<keyword evidence="1 4" id="KW-0929">Antimicrobial</keyword>
<dbReference type="Gene3D" id="1.10.530.40">
    <property type="match status" value="1"/>
</dbReference>
<dbReference type="GO" id="GO:0003796">
    <property type="term" value="F:lysozyme activity"/>
    <property type="evidence" value="ECO:0007669"/>
    <property type="project" value="UniProtKB-EC"/>
</dbReference>
<proteinExistence type="inferred from homology"/>
<dbReference type="PANTHER" id="PTHR38107">
    <property type="match status" value="1"/>
</dbReference>
<dbReference type="GO" id="GO:0016998">
    <property type="term" value="P:cell wall macromolecule catabolic process"/>
    <property type="evidence" value="ECO:0007669"/>
    <property type="project" value="InterPro"/>
</dbReference>
<evidence type="ECO:0000256" key="4">
    <source>
        <dbReference type="RuleBase" id="RU003788"/>
    </source>
</evidence>
<dbReference type="CDD" id="cd00737">
    <property type="entry name" value="lyz_endolysin_autolysin"/>
    <property type="match status" value="1"/>
</dbReference>
<keyword evidence="3" id="KW-1035">Host cytoplasm</keyword>
<dbReference type="AlphaFoldDB" id="A0AA41QRN7"/>
<dbReference type="Proteomes" id="UP001156140">
    <property type="component" value="Unassembled WGS sequence"/>
</dbReference>
<accession>A0AA41QRN7</accession>
<dbReference type="InterPro" id="IPR023346">
    <property type="entry name" value="Lysozyme-like_dom_sf"/>
</dbReference>
<dbReference type="RefSeq" id="WP_281737256.1">
    <property type="nucleotide sequence ID" value="NZ_JAKETQ010000004.1"/>
</dbReference>
<protein>
    <recommendedName>
        <fullName evidence="4">Lysozyme</fullName>
        <ecNumber evidence="4">3.2.1.17</ecNumber>
    </recommendedName>
</protein>
<keyword evidence="2 4" id="KW-0081">Bacteriolytic enzyme</keyword>
<dbReference type="Pfam" id="PF01471">
    <property type="entry name" value="PG_binding_1"/>
    <property type="match status" value="1"/>
</dbReference>
<dbReference type="EC" id="3.2.1.17" evidence="4"/>
<evidence type="ECO:0000256" key="1">
    <source>
        <dbReference type="ARBA" id="ARBA00022529"/>
    </source>
</evidence>
<comment type="catalytic activity">
    <reaction evidence="4">
        <text>Hydrolysis of (1-&gt;4)-beta-linkages between N-acetylmuramic acid and N-acetyl-D-glucosamine residues in a peptidoglycan and between N-acetyl-D-glucosamine residues in chitodextrins.</text>
        <dbReference type="EC" id="3.2.1.17"/>
    </reaction>
</comment>
<sequence length="299" mass="32544">MPNITRTSEQGIEALGREEGEVLRAYRCPAGVWTIGNGLTKASGVVTPKQGMVITHEESRQLTRLALARNYEPAVAKAMETALQKVFDGAILWHWNTGAIARASWVRLFRAGAFARAEASFKSWNKIGSTISKALTNRRLREWRILEFGDYGTEVKPPSITPPAEVVQRLAKLGYEQVPIVDRIKAFQQDNGLTVDGIVGPATRATLQRVEEARLANRVTVGGAAGGGSVTAAPSAADPSSIDPTTLLWVGGSALAVGLVTWLGFYVWRNRGPLFAWLPETAKDWFEAHGVVLGRRVRT</sequence>
<evidence type="ECO:0000256" key="3">
    <source>
        <dbReference type="ARBA" id="ARBA00023200"/>
    </source>
</evidence>
<dbReference type="Gene3D" id="1.10.101.10">
    <property type="entry name" value="PGBD-like superfamily/PGBD"/>
    <property type="match status" value="1"/>
</dbReference>
<keyword evidence="5" id="KW-0812">Transmembrane</keyword>
<comment type="caution">
    <text evidence="7">The sequence shown here is derived from an EMBL/GenBank/DDBJ whole genome shotgun (WGS) entry which is preliminary data.</text>
</comment>
<evidence type="ECO:0000259" key="6">
    <source>
        <dbReference type="Pfam" id="PF01471"/>
    </source>
</evidence>
<feature type="domain" description="Peptidoglycan binding-like" evidence="6">
    <location>
        <begin position="166"/>
        <end position="207"/>
    </location>
</feature>
<dbReference type="SUPFAM" id="SSF53955">
    <property type="entry name" value="Lysozyme-like"/>
    <property type="match status" value="1"/>
</dbReference>
<dbReference type="InterPro" id="IPR036366">
    <property type="entry name" value="PGBDSf"/>
</dbReference>
<reference evidence="7" key="1">
    <citation type="submission" date="2022-03" db="EMBL/GenBank/DDBJ databases">
        <title>The complete genome sequence of a Methyloterrigena soli.</title>
        <authorList>
            <person name="Zi Z."/>
        </authorList>
    </citation>
    <scope>NUCLEOTIDE SEQUENCE</scope>
    <source>
        <strain evidence="7">M48</strain>
    </source>
</reference>
<dbReference type="InterPro" id="IPR023347">
    <property type="entry name" value="Lysozyme_dom_sf"/>
</dbReference>
<dbReference type="InterPro" id="IPR051018">
    <property type="entry name" value="Bacteriophage_GH24"/>
</dbReference>
<evidence type="ECO:0000313" key="8">
    <source>
        <dbReference type="Proteomes" id="UP001156140"/>
    </source>
</evidence>
<dbReference type="EMBL" id="JALAZD010000004">
    <property type="protein sequence ID" value="MCI0129122.1"/>
    <property type="molecule type" value="Genomic_DNA"/>
</dbReference>
<evidence type="ECO:0000256" key="5">
    <source>
        <dbReference type="SAM" id="Phobius"/>
    </source>
</evidence>
<dbReference type="InterPro" id="IPR036365">
    <property type="entry name" value="PGBD-like_sf"/>
</dbReference>
<organism evidence="7 8">
    <name type="scientific">Paradevosia shaoguanensis</name>
    <dbReference type="NCBI Taxonomy" id="1335043"/>
    <lineage>
        <taxon>Bacteria</taxon>
        <taxon>Pseudomonadati</taxon>
        <taxon>Pseudomonadota</taxon>
        <taxon>Alphaproteobacteria</taxon>
        <taxon>Hyphomicrobiales</taxon>
        <taxon>Devosiaceae</taxon>
        <taxon>Paradevosia</taxon>
    </lineage>
</organism>
<dbReference type="SUPFAM" id="SSF47090">
    <property type="entry name" value="PGBD-like"/>
    <property type="match status" value="1"/>
</dbReference>
<dbReference type="GO" id="GO:0031640">
    <property type="term" value="P:killing of cells of another organism"/>
    <property type="evidence" value="ECO:0007669"/>
    <property type="project" value="UniProtKB-KW"/>
</dbReference>
<keyword evidence="4" id="KW-0326">Glycosidase</keyword>
<dbReference type="PANTHER" id="PTHR38107:SF3">
    <property type="entry name" value="LYSOZYME RRRD-RELATED"/>
    <property type="match status" value="1"/>
</dbReference>
<feature type="transmembrane region" description="Helical" evidence="5">
    <location>
        <begin position="247"/>
        <end position="268"/>
    </location>
</feature>
<evidence type="ECO:0000313" key="7">
    <source>
        <dbReference type="EMBL" id="MCI0129122.1"/>
    </source>
</evidence>
<dbReference type="InterPro" id="IPR002477">
    <property type="entry name" value="Peptidoglycan-bd-like"/>
</dbReference>
<gene>
    <name evidence="7" type="ORF">ML536_20000</name>
</gene>
<dbReference type="GO" id="GO:0042742">
    <property type="term" value="P:defense response to bacterium"/>
    <property type="evidence" value="ECO:0007669"/>
    <property type="project" value="UniProtKB-KW"/>
</dbReference>
<dbReference type="InterPro" id="IPR033907">
    <property type="entry name" value="Endolysin_autolysin"/>
</dbReference>
<keyword evidence="4" id="KW-0378">Hydrolase</keyword>
<keyword evidence="5" id="KW-1133">Transmembrane helix</keyword>
<dbReference type="InterPro" id="IPR002196">
    <property type="entry name" value="Glyco_hydro_24"/>
</dbReference>
<dbReference type="GO" id="GO:0009253">
    <property type="term" value="P:peptidoglycan catabolic process"/>
    <property type="evidence" value="ECO:0007669"/>
    <property type="project" value="InterPro"/>
</dbReference>
<comment type="similarity">
    <text evidence="4">Belongs to the glycosyl hydrolase 24 family.</text>
</comment>
<keyword evidence="5" id="KW-0472">Membrane</keyword>
<evidence type="ECO:0000256" key="2">
    <source>
        <dbReference type="ARBA" id="ARBA00022638"/>
    </source>
</evidence>
<keyword evidence="8" id="KW-1185">Reference proteome</keyword>
<dbReference type="Pfam" id="PF00959">
    <property type="entry name" value="Phage_lysozyme"/>
    <property type="match status" value="1"/>
</dbReference>
<name>A0AA41QRN7_9HYPH</name>